<sequence>MKRMLRGSCMVKTQKRGNGVRRTIKRIKRSTQACLAVLCATLLLVAALPTASDAVGEGTQAGSDQQNPAPVAAPMKYGEGVSADESSASPTPDAEPETLVQADLPAQSEEAEISEKDGNAGNDEGIVDIVDEGAQGSSEALDSNSAAQEAGAHESEPSTPQAVEPNALAAAPLAADPPGFSWTFSDIDADTCKIIGYSGGAITTGTVHVPATNNGKRVVSIAGGFSKYQNLKCGIDFSQAVNLESIETQAFANSGLKGALDFSKCAKLTVIGSYAFKDTASVKSVVLPPNLTSIENYAFMGDGGITGPLALPKSLNKLGLQVFDGCKFTSLDIPSDTALDSIPSGTFAQNKIEGPLVFPASIKSVQSSAFVNNRITAVTFQAGSTSVGGSAFQNNLIANDPISGKVFSNLGAYAFAGNRLSGEISFAKNTVPIPAAGIIADNPGVSKVVLSQSWVVVPDEMFKGLTSLTDVSMPKDNVLGRVGDRAFQGCTSLVSFDFNNAPLADSINGIAIGQGAFQGCSSLKTVYIGTGVFGSWVSKTITLGASAFKDCTSLSYIDIPEPTSGVTTLNIKIGDSAFMNTNLGAFPSPVDPDKPLGYLPLDRRNVLSIGAHAFDNAGLSDVKLPNTLAFVGDGAFAGNHMAGLELPRNANLDKPGSVGADILAGQTVDEPAIWGDSAAGGPDKADIILEALHALGIVHDRVDSVGLNVPNVGENIQPDNSGTWKTDHVAIYDKSSVEEPGATFTYGYQVWRTGGSGPLSHGDVTLSSVDKGVPFQFSYYGNADFLGVPTDTHVQWVGVGQTPIEESHGISNFGLNKPGYRTQPGAYDVTANAGWRTGPGPGGTGSPVDPETVTAVDGEKPEFYNRWIANSYDVEFDDNWEFMVAQDPKLGKAGPEGTTVPDEAWVSGTTTGLAGLTYGQSAALPENGFAMGGYAFAGWATSPDLPESDRTEGSNFFSPDASIATPDPAPVEGGTVTLYAQWKAVDLGADDPALLGFLSIPQHISLEPSGNRLYSEPTSPDGGPDDHAVTVSAEAEAPGATWPSDRVYQVSVTRPSADAPLLALSGDGDAKVIEVQTLDGSVYDPGVNDVDNPGAVPSPLMTIDPSDGAKKAGSFVLTSIDPVSAFKANVRYAGTMTFRVDIVHKGVTP</sequence>
<dbReference type="InterPro" id="IPR026906">
    <property type="entry name" value="LRR_5"/>
</dbReference>
<feature type="compositionally biased region" description="Polar residues" evidence="1">
    <location>
        <begin position="136"/>
        <end position="147"/>
    </location>
</feature>
<keyword evidence="3" id="KW-1185">Reference proteome</keyword>
<dbReference type="Pfam" id="PF13306">
    <property type="entry name" value="LRR_5"/>
    <property type="match status" value="3"/>
</dbReference>
<feature type="region of interest" description="Disordered" evidence="1">
    <location>
        <begin position="54"/>
        <end position="98"/>
    </location>
</feature>
<protein>
    <submittedName>
        <fullName evidence="2">Leucine-rich repeat protein</fullName>
    </submittedName>
</protein>
<evidence type="ECO:0000313" key="2">
    <source>
        <dbReference type="EMBL" id="MRX82675.1"/>
    </source>
</evidence>
<dbReference type="EMBL" id="VTFY01000007">
    <property type="protein sequence ID" value="MRX82675.1"/>
    <property type="molecule type" value="Genomic_DNA"/>
</dbReference>
<accession>A0A6N7RMX4</accession>
<name>A0A6N7RMX4_9ACTN</name>
<evidence type="ECO:0000313" key="3">
    <source>
        <dbReference type="Proteomes" id="UP000438093"/>
    </source>
</evidence>
<evidence type="ECO:0000256" key="1">
    <source>
        <dbReference type="SAM" id="MobiDB-lite"/>
    </source>
</evidence>
<dbReference type="PANTHER" id="PTHR45661">
    <property type="entry name" value="SURFACE ANTIGEN"/>
    <property type="match status" value="1"/>
</dbReference>
<dbReference type="InterPro" id="IPR042229">
    <property type="entry name" value="Listeria/Bacterioides_rpt_sf"/>
</dbReference>
<dbReference type="Proteomes" id="UP000438093">
    <property type="component" value="Unassembled WGS sequence"/>
</dbReference>
<dbReference type="SUPFAM" id="SSF52058">
    <property type="entry name" value="L domain-like"/>
    <property type="match status" value="1"/>
</dbReference>
<dbReference type="InterPro" id="IPR053139">
    <property type="entry name" value="Surface_bspA-like"/>
</dbReference>
<dbReference type="Gene3D" id="3.80.10.10">
    <property type="entry name" value="Ribonuclease Inhibitor"/>
    <property type="match status" value="2"/>
</dbReference>
<comment type="caution">
    <text evidence="2">The sequence shown here is derived from an EMBL/GenBank/DDBJ whole genome shotgun (WGS) entry which is preliminary data.</text>
</comment>
<gene>
    <name evidence="2" type="ORF">GJG86_09240</name>
</gene>
<reference evidence="3" key="1">
    <citation type="submission" date="2019-08" db="EMBL/GenBank/DDBJ databases">
        <title>Arthrobacter sp. nov., isolated from plateau pika and Tibetan wild ass.</title>
        <authorList>
            <person name="Ge Y."/>
        </authorList>
    </citation>
    <scope>NUCLEOTIDE SEQUENCE [LARGE SCALE GENOMIC DNA]</scope>
    <source>
        <strain evidence="3">HF-4214</strain>
    </source>
</reference>
<organism evidence="2 3">
    <name type="scientific">Eggerthella guodeyinii</name>
    <dbReference type="NCBI Taxonomy" id="2690837"/>
    <lineage>
        <taxon>Bacteria</taxon>
        <taxon>Bacillati</taxon>
        <taxon>Actinomycetota</taxon>
        <taxon>Coriobacteriia</taxon>
        <taxon>Eggerthellales</taxon>
        <taxon>Eggerthellaceae</taxon>
        <taxon>Eggerthella</taxon>
    </lineage>
</organism>
<dbReference type="PANTHER" id="PTHR45661:SF3">
    <property type="entry name" value="IG-LIKE DOMAIN-CONTAINING PROTEIN"/>
    <property type="match status" value="1"/>
</dbReference>
<proteinExistence type="predicted"/>
<dbReference type="AlphaFoldDB" id="A0A6N7RMX4"/>
<feature type="region of interest" description="Disordered" evidence="1">
    <location>
        <begin position="136"/>
        <end position="162"/>
    </location>
</feature>
<dbReference type="Gene3D" id="2.60.40.4270">
    <property type="entry name" value="Listeria-Bacteroides repeat domain"/>
    <property type="match status" value="1"/>
</dbReference>
<dbReference type="InterPro" id="IPR032675">
    <property type="entry name" value="LRR_dom_sf"/>
</dbReference>